<accession>A0A845QKH1</accession>
<keyword evidence="3" id="KW-0804">Transcription</keyword>
<comment type="similarity">
    <text evidence="1">Belongs to the LysR transcriptional regulatory family.</text>
</comment>
<evidence type="ECO:0000256" key="3">
    <source>
        <dbReference type="ARBA" id="ARBA00023163"/>
    </source>
</evidence>
<dbReference type="PANTHER" id="PTHR30126:SF98">
    <property type="entry name" value="HTH-TYPE TRANSCRIPTIONAL ACTIVATOR BAUR"/>
    <property type="match status" value="1"/>
</dbReference>
<proteinExistence type="inferred from homology"/>
<feature type="domain" description="HTH lysR-type" evidence="4">
    <location>
        <begin position="37"/>
        <end position="94"/>
    </location>
</feature>
<protein>
    <submittedName>
        <fullName evidence="5">LysR family transcriptional regulator</fullName>
    </submittedName>
</protein>
<keyword evidence="6" id="KW-1185">Reference proteome</keyword>
<comment type="caution">
    <text evidence="5">The sequence shown here is derived from an EMBL/GenBank/DDBJ whole genome shotgun (WGS) entry which is preliminary data.</text>
</comment>
<reference evidence="5 6" key="1">
    <citation type="submission" date="2018-08" db="EMBL/GenBank/DDBJ databases">
        <title>Murine metabolic-syndrome-specific gut microbial biobank.</title>
        <authorList>
            <person name="Liu C."/>
        </authorList>
    </citation>
    <scope>NUCLEOTIDE SEQUENCE [LARGE SCALE GENOMIC DNA]</scope>
    <source>
        <strain evidence="5 6">28</strain>
    </source>
</reference>
<dbReference type="PROSITE" id="PS50931">
    <property type="entry name" value="HTH_LYSR"/>
    <property type="match status" value="1"/>
</dbReference>
<dbReference type="Proteomes" id="UP000446866">
    <property type="component" value="Unassembled WGS sequence"/>
</dbReference>
<dbReference type="InterPro" id="IPR036388">
    <property type="entry name" value="WH-like_DNA-bd_sf"/>
</dbReference>
<dbReference type="PRINTS" id="PR00039">
    <property type="entry name" value="HTHLYSR"/>
</dbReference>
<dbReference type="RefSeq" id="WP_160202225.1">
    <property type="nucleotide sequence ID" value="NZ_QXWK01000017.1"/>
</dbReference>
<dbReference type="PANTHER" id="PTHR30126">
    <property type="entry name" value="HTH-TYPE TRANSCRIPTIONAL REGULATOR"/>
    <property type="match status" value="1"/>
</dbReference>
<evidence type="ECO:0000256" key="2">
    <source>
        <dbReference type="ARBA" id="ARBA00023015"/>
    </source>
</evidence>
<sequence length="345" mass="39846">MENPGGDPHNEIKFIVVSSIQPVIKFYKMPNERNNTMTIDQLRYVVEIAKVASINMAANNLFISRPVLSAAVSKLENELGQEIFVRSPKGVHLTPFGKLFLDHIKPLILQLEQLQSFSVQKREQIARTFSVVSSGFPLVSSILCNMTQHFSDLNITVQHFEQYEVEIPTYVADHIASIGVIRIWDCYSEPLRRQFEIQRLRFYPLAELEVGITIGQGHPLYKQQSDYITRKQLESYPFVGYVSLDTGPYANIFQQLQINPPKKKFVTTSRAALYEVMAQTNAFTLNSIYPERALDTYMDAKKQTLRTLRLENCQIKSIIGWLMRQDHIPNELDQFFLKELQKYFV</sequence>
<name>A0A845QKH1_9FIRM</name>
<evidence type="ECO:0000259" key="4">
    <source>
        <dbReference type="PROSITE" id="PS50931"/>
    </source>
</evidence>
<dbReference type="EMBL" id="QXWK01000017">
    <property type="protein sequence ID" value="NBH61944.1"/>
    <property type="molecule type" value="Genomic_DNA"/>
</dbReference>
<evidence type="ECO:0000256" key="1">
    <source>
        <dbReference type="ARBA" id="ARBA00009437"/>
    </source>
</evidence>
<dbReference type="Gene3D" id="1.10.10.10">
    <property type="entry name" value="Winged helix-like DNA-binding domain superfamily/Winged helix DNA-binding domain"/>
    <property type="match status" value="1"/>
</dbReference>
<keyword evidence="2" id="KW-0805">Transcription regulation</keyword>
<dbReference type="SUPFAM" id="SSF46785">
    <property type="entry name" value="Winged helix' DNA-binding domain"/>
    <property type="match status" value="1"/>
</dbReference>
<dbReference type="InterPro" id="IPR036390">
    <property type="entry name" value="WH_DNA-bd_sf"/>
</dbReference>
<dbReference type="GO" id="GO:0000976">
    <property type="term" value="F:transcription cis-regulatory region binding"/>
    <property type="evidence" value="ECO:0007669"/>
    <property type="project" value="TreeGrafter"/>
</dbReference>
<dbReference type="Pfam" id="PF00126">
    <property type="entry name" value="HTH_1"/>
    <property type="match status" value="1"/>
</dbReference>
<dbReference type="InterPro" id="IPR000847">
    <property type="entry name" value="LysR_HTH_N"/>
</dbReference>
<organism evidence="5 6">
    <name type="scientific">Anaerotruncus colihominis</name>
    <dbReference type="NCBI Taxonomy" id="169435"/>
    <lineage>
        <taxon>Bacteria</taxon>
        <taxon>Bacillati</taxon>
        <taxon>Bacillota</taxon>
        <taxon>Clostridia</taxon>
        <taxon>Eubacteriales</taxon>
        <taxon>Oscillospiraceae</taxon>
        <taxon>Anaerotruncus</taxon>
    </lineage>
</organism>
<gene>
    <name evidence="5" type="ORF">D0435_09800</name>
</gene>
<dbReference type="GO" id="GO:0003700">
    <property type="term" value="F:DNA-binding transcription factor activity"/>
    <property type="evidence" value="ECO:0007669"/>
    <property type="project" value="InterPro"/>
</dbReference>
<evidence type="ECO:0000313" key="6">
    <source>
        <dbReference type="Proteomes" id="UP000446866"/>
    </source>
</evidence>
<evidence type="ECO:0000313" key="5">
    <source>
        <dbReference type="EMBL" id="NBH61944.1"/>
    </source>
</evidence>
<dbReference type="AlphaFoldDB" id="A0A845QKH1"/>